<reference evidence="12" key="1">
    <citation type="submission" date="2025-08" db="UniProtKB">
        <authorList>
            <consortium name="RefSeq"/>
        </authorList>
    </citation>
    <scope>IDENTIFICATION</scope>
</reference>
<evidence type="ECO:0000256" key="9">
    <source>
        <dbReference type="ARBA" id="ARBA00023136"/>
    </source>
</evidence>
<dbReference type="AlphaFoldDB" id="A0A6P7X5B3"/>
<dbReference type="PANTHER" id="PTHR11214">
    <property type="entry name" value="BETA-1,3-N-ACETYLGLUCOSAMINYLTRANSFERASE"/>
    <property type="match status" value="1"/>
</dbReference>
<evidence type="ECO:0000256" key="6">
    <source>
        <dbReference type="ARBA" id="ARBA00022968"/>
    </source>
</evidence>
<evidence type="ECO:0000256" key="7">
    <source>
        <dbReference type="ARBA" id="ARBA00022989"/>
    </source>
</evidence>
<proteinExistence type="inferred from homology"/>
<protein>
    <recommendedName>
        <fullName evidence="10">Hexosyltransferase</fullName>
        <ecNumber evidence="10">2.4.1.-</ecNumber>
    </recommendedName>
</protein>
<keyword evidence="7" id="KW-1133">Transmembrane helix</keyword>
<evidence type="ECO:0000256" key="2">
    <source>
        <dbReference type="ARBA" id="ARBA00008661"/>
    </source>
</evidence>
<dbReference type="KEGG" id="muo:115459649"/>
<dbReference type="GO" id="GO:0006493">
    <property type="term" value="P:protein O-linked glycosylation"/>
    <property type="evidence" value="ECO:0007669"/>
    <property type="project" value="TreeGrafter"/>
</dbReference>
<name>A0A6P7X5B3_9AMPH</name>
<dbReference type="EC" id="2.4.1.-" evidence="10"/>
<dbReference type="InterPro" id="IPR002659">
    <property type="entry name" value="Glyco_trans_31"/>
</dbReference>
<evidence type="ECO:0000256" key="10">
    <source>
        <dbReference type="RuleBase" id="RU363063"/>
    </source>
</evidence>
<evidence type="ECO:0000256" key="8">
    <source>
        <dbReference type="ARBA" id="ARBA00023034"/>
    </source>
</evidence>
<evidence type="ECO:0000256" key="3">
    <source>
        <dbReference type="ARBA" id="ARBA00022676"/>
    </source>
</evidence>
<dbReference type="GO" id="GO:0030311">
    <property type="term" value="P:poly-N-acetyllactosamine biosynthetic process"/>
    <property type="evidence" value="ECO:0007669"/>
    <property type="project" value="TreeGrafter"/>
</dbReference>
<dbReference type="Gene3D" id="3.90.550.50">
    <property type="match status" value="1"/>
</dbReference>
<organism evidence="11 12">
    <name type="scientific">Microcaecilia unicolor</name>
    <dbReference type="NCBI Taxonomy" id="1415580"/>
    <lineage>
        <taxon>Eukaryota</taxon>
        <taxon>Metazoa</taxon>
        <taxon>Chordata</taxon>
        <taxon>Craniata</taxon>
        <taxon>Vertebrata</taxon>
        <taxon>Euteleostomi</taxon>
        <taxon>Amphibia</taxon>
        <taxon>Gymnophiona</taxon>
        <taxon>Siphonopidae</taxon>
        <taxon>Microcaecilia</taxon>
    </lineage>
</organism>
<evidence type="ECO:0000313" key="12">
    <source>
        <dbReference type="RefSeq" id="XP_030045314.1"/>
    </source>
</evidence>
<evidence type="ECO:0000313" key="11">
    <source>
        <dbReference type="Proteomes" id="UP000515156"/>
    </source>
</evidence>
<keyword evidence="9" id="KW-0472">Membrane</keyword>
<gene>
    <name evidence="12" type="primary">LOC115459649</name>
</gene>
<keyword evidence="8 10" id="KW-0333">Golgi apparatus</keyword>
<dbReference type="PANTHER" id="PTHR11214:SF387">
    <property type="entry name" value="HEXOSYLTRANSFERASE"/>
    <property type="match status" value="1"/>
</dbReference>
<comment type="subcellular location">
    <subcellularLocation>
        <location evidence="1 10">Golgi apparatus membrane</location>
        <topology evidence="1 10">Single-pass type II membrane protein</topology>
    </subcellularLocation>
</comment>
<evidence type="ECO:0000256" key="5">
    <source>
        <dbReference type="ARBA" id="ARBA00022692"/>
    </source>
</evidence>
<evidence type="ECO:0000256" key="4">
    <source>
        <dbReference type="ARBA" id="ARBA00022679"/>
    </source>
</evidence>
<keyword evidence="3 10" id="KW-0328">Glycosyltransferase</keyword>
<keyword evidence="11" id="KW-1185">Reference proteome</keyword>
<accession>A0A6P7X5B3</accession>
<evidence type="ECO:0000256" key="1">
    <source>
        <dbReference type="ARBA" id="ARBA00004323"/>
    </source>
</evidence>
<dbReference type="GO" id="GO:0000139">
    <property type="term" value="C:Golgi membrane"/>
    <property type="evidence" value="ECO:0007669"/>
    <property type="project" value="UniProtKB-SubCell"/>
</dbReference>
<comment type="similarity">
    <text evidence="2 10">Belongs to the glycosyltransferase 31 family.</text>
</comment>
<keyword evidence="5" id="KW-0812">Transmembrane</keyword>
<keyword evidence="4" id="KW-0808">Transferase</keyword>
<dbReference type="Proteomes" id="UP000515156">
    <property type="component" value="Unplaced"/>
</dbReference>
<dbReference type="GeneID" id="115459649"/>
<dbReference type="GO" id="GO:0016262">
    <property type="term" value="F:protein N-acetylglucosaminyltransferase activity"/>
    <property type="evidence" value="ECO:0007669"/>
    <property type="project" value="TreeGrafter"/>
</dbReference>
<dbReference type="Pfam" id="PF01762">
    <property type="entry name" value="Galactosyl_T"/>
    <property type="match status" value="1"/>
</dbReference>
<sequence length="356" mass="41635">MAKYLKATLVVLCSFLCGFIFKEISQLIRVPKTFYSETHTLPTNKSLSSAPTTAEPYLTFRETVTLRDKAYTYTLNLSQYEKDYFYLQSYTCQLLIDMEEFCRIGHEEPLFVIAIKSHATFADRREVHRNNWAYERLMYTYKVKPLYLLGTVTNNDTMRAVMKEAKDFQDILMWDFTENHHNLALKERCFLEWLHHHCKEESFLGKGDDDEFLNPDAMVRYVQRTPNVTEAIHGNILMHLTVDRKGRNQVSMELLSSPRLPFFPAGGGYIMPGRSIPALYHASLRLPVFPLDDVYLGFLALAAGIPFKHDKRFYSFGLRLDICLFREAIIVHRFLPQDLKKLWVRLREPVRCDTKS</sequence>
<keyword evidence="6" id="KW-0735">Signal-anchor</keyword>
<dbReference type="InParanoid" id="A0A6P7X5B3"/>
<dbReference type="RefSeq" id="XP_030045314.1">
    <property type="nucleotide sequence ID" value="XM_030189454.1"/>
</dbReference>
<dbReference type="OrthoDB" id="5957813at2759"/>